<evidence type="ECO:0008006" key="5">
    <source>
        <dbReference type="Google" id="ProtNLM"/>
    </source>
</evidence>
<dbReference type="InterPro" id="IPR050987">
    <property type="entry name" value="AtrR-like"/>
</dbReference>
<evidence type="ECO:0000256" key="2">
    <source>
        <dbReference type="SAM" id="MobiDB-lite"/>
    </source>
</evidence>
<evidence type="ECO:0000313" key="3">
    <source>
        <dbReference type="EMBL" id="PMD36421.1"/>
    </source>
</evidence>
<dbReference type="PANTHER" id="PTHR46910">
    <property type="entry name" value="TRANSCRIPTION FACTOR PDR1"/>
    <property type="match status" value="1"/>
</dbReference>
<accession>A0A2J6RD35</accession>
<dbReference type="CDD" id="cd12148">
    <property type="entry name" value="fungal_TF_MHR"/>
    <property type="match status" value="1"/>
</dbReference>
<reference evidence="3 4" key="1">
    <citation type="submission" date="2016-04" db="EMBL/GenBank/DDBJ databases">
        <title>A degradative enzymes factory behind the ericoid mycorrhizal symbiosis.</title>
        <authorList>
            <consortium name="DOE Joint Genome Institute"/>
            <person name="Martino E."/>
            <person name="Morin E."/>
            <person name="Grelet G."/>
            <person name="Kuo A."/>
            <person name="Kohler A."/>
            <person name="Daghino S."/>
            <person name="Barry K."/>
            <person name="Choi C."/>
            <person name="Cichocki N."/>
            <person name="Clum A."/>
            <person name="Copeland A."/>
            <person name="Hainaut M."/>
            <person name="Haridas S."/>
            <person name="Labutti K."/>
            <person name="Lindquist E."/>
            <person name="Lipzen A."/>
            <person name="Khouja H.-R."/>
            <person name="Murat C."/>
            <person name="Ohm R."/>
            <person name="Olson A."/>
            <person name="Spatafora J."/>
            <person name="Veneault-Fourrey C."/>
            <person name="Henrissat B."/>
            <person name="Grigoriev I."/>
            <person name="Martin F."/>
            <person name="Perotto S."/>
        </authorList>
    </citation>
    <scope>NUCLEOTIDE SEQUENCE [LARGE SCALE GENOMIC DNA]</scope>
    <source>
        <strain evidence="3 4">F</strain>
    </source>
</reference>
<dbReference type="GO" id="GO:0003700">
    <property type="term" value="F:DNA-binding transcription factor activity"/>
    <property type="evidence" value="ECO:0007669"/>
    <property type="project" value="InterPro"/>
</dbReference>
<dbReference type="EMBL" id="KZ613951">
    <property type="protein sequence ID" value="PMD36421.1"/>
    <property type="molecule type" value="Genomic_DNA"/>
</dbReference>
<feature type="region of interest" description="Disordered" evidence="2">
    <location>
        <begin position="1"/>
        <end position="39"/>
    </location>
</feature>
<dbReference type="STRING" id="1149755.A0A2J6RD35"/>
<gene>
    <name evidence="3" type="ORF">L207DRAFT_637518</name>
</gene>
<evidence type="ECO:0000313" key="4">
    <source>
        <dbReference type="Proteomes" id="UP000235786"/>
    </source>
</evidence>
<dbReference type="OrthoDB" id="39175at2759"/>
<organism evidence="3 4">
    <name type="scientific">Hyaloscypha variabilis (strain UAMH 11265 / GT02V1 / F)</name>
    <name type="common">Meliniomyces variabilis</name>
    <dbReference type="NCBI Taxonomy" id="1149755"/>
    <lineage>
        <taxon>Eukaryota</taxon>
        <taxon>Fungi</taxon>
        <taxon>Dikarya</taxon>
        <taxon>Ascomycota</taxon>
        <taxon>Pezizomycotina</taxon>
        <taxon>Leotiomycetes</taxon>
        <taxon>Helotiales</taxon>
        <taxon>Hyaloscyphaceae</taxon>
        <taxon>Hyaloscypha</taxon>
        <taxon>Hyaloscypha variabilis</taxon>
    </lineage>
</organism>
<evidence type="ECO:0000256" key="1">
    <source>
        <dbReference type="ARBA" id="ARBA00023242"/>
    </source>
</evidence>
<dbReference type="AlphaFoldDB" id="A0A2J6RD35"/>
<name>A0A2J6RD35_HYAVF</name>
<keyword evidence="4" id="KW-1185">Reference proteome</keyword>
<dbReference type="PANTHER" id="PTHR46910:SF13">
    <property type="entry name" value="SPECIFIC TRANSCRIPTION FACTOR, PUTATIVE (AFU_ORTHOLOGUE AFUA_4G06190)-RELATED"/>
    <property type="match status" value="1"/>
</dbReference>
<protein>
    <recommendedName>
        <fullName evidence="5">Transcription factor domain-containing protein</fullName>
    </recommendedName>
</protein>
<dbReference type="Proteomes" id="UP000235786">
    <property type="component" value="Unassembled WGS sequence"/>
</dbReference>
<keyword evidence="1" id="KW-0539">Nucleus</keyword>
<sequence>MSATLEQVQGDVHGLSSAVDAGRGRSIETRGLPSPTTRTASFRCPLTRVTQPHFVGPTSSAYSFNVAHSTLNMMGISADDHDARLDSTLPSRRESAEPPVRVEEDKTANDALLAIDLSEIYHHLDVYRKELMPIYPFINFEEISARVPEIHEYLQKEPARDAADNGRVDPLCSNNKKEGNDIKLMVASALVLEGGGQSILGQELVDSVEATVNRSVHNVEVDLRELQILTMTSIYYFHTDDEVLAWRMIGIAARIALEMEMGLHRKESLEQNFRDPQAQHWALRLFRILILIQNYPSW</sequence>
<proteinExistence type="predicted"/>